<gene>
    <name evidence="1" type="ORF">E5329_15975</name>
</gene>
<organism evidence="1 2">
    <name type="scientific">Petralouisia muris</name>
    <dbReference type="NCBI Taxonomy" id="3032872"/>
    <lineage>
        <taxon>Bacteria</taxon>
        <taxon>Bacillati</taxon>
        <taxon>Bacillota</taxon>
        <taxon>Clostridia</taxon>
        <taxon>Lachnospirales</taxon>
        <taxon>Lachnospiraceae</taxon>
        <taxon>Petralouisia</taxon>
    </lineage>
</organism>
<sequence>MKIRRGDILYADLGVQYQGSTQGGMRPVVVVSNNMANKHSTVLTVVPLSTKIYKKRSLPTHVFISAYKTEGLDQHSIALCEQVTALNFDRIIEHMGKVDEKTLGRITEGVQVQVGVFDRYNK</sequence>
<accession>A0AC61RTP7</accession>
<evidence type="ECO:0000313" key="2">
    <source>
        <dbReference type="Proteomes" id="UP000304953"/>
    </source>
</evidence>
<comment type="caution">
    <text evidence="1">The sequence shown here is derived from an EMBL/GenBank/DDBJ whole genome shotgun (WGS) entry which is preliminary data.</text>
</comment>
<name>A0AC61RTP7_9FIRM</name>
<proteinExistence type="predicted"/>
<evidence type="ECO:0000313" key="1">
    <source>
        <dbReference type="EMBL" id="TGY95262.1"/>
    </source>
</evidence>
<keyword evidence="2" id="KW-1185">Reference proteome</keyword>
<reference evidence="1" key="1">
    <citation type="submission" date="2019-04" db="EMBL/GenBank/DDBJ databases">
        <title>Microbes associate with the intestines of laboratory mice.</title>
        <authorList>
            <person name="Navarre W."/>
            <person name="Wong E."/>
            <person name="Huang K."/>
            <person name="Tropini C."/>
            <person name="Ng K."/>
            <person name="Yu B."/>
        </authorList>
    </citation>
    <scope>NUCLEOTIDE SEQUENCE</scope>
    <source>
        <strain evidence="1">NM01_1-7b</strain>
    </source>
</reference>
<dbReference type="Proteomes" id="UP000304953">
    <property type="component" value="Unassembled WGS sequence"/>
</dbReference>
<protein>
    <submittedName>
        <fullName evidence="1">Type II toxin-antitoxin system PemK/MazF family toxin</fullName>
    </submittedName>
</protein>
<dbReference type="EMBL" id="SRYA01000032">
    <property type="protein sequence ID" value="TGY95262.1"/>
    <property type="molecule type" value="Genomic_DNA"/>
</dbReference>